<dbReference type="PANTHER" id="PTHR22916">
    <property type="entry name" value="GLYCOSYLTRANSFERASE"/>
    <property type="match status" value="1"/>
</dbReference>
<comment type="caution">
    <text evidence="2">The sequence shown here is derived from an EMBL/GenBank/DDBJ whole genome shotgun (WGS) entry which is preliminary data.</text>
</comment>
<evidence type="ECO:0000259" key="1">
    <source>
        <dbReference type="Pfam" id="PF00535"/>
    </source>
</evidence>
<dbReference type="Proteomes" id="UP000276588">
    <property type="component" value="Unassembled WGS sequence"/>
</dbReference>
<evidence type="ECO:0000313" key="2">
    <source>
        <dbReference type="EMBL" id="RJX43374.1"/>
    </source>
</evidence>
<dbReference type="SUPFAM" id="SSF53448">
    <property type="entry name" value="Nucleotide-diphospho-sugar transferases"/>
    <property type="match status" value="1"/>
</dbReference>
<dbReference type="EMBL" id="QKNY01000009">
    <property type="protein sequence ID" value="RJX43374.1"/>
    <property type="molecule type" value="Genomic_DNA"/>
</dbReference>
<protein>
    <recommendedName>
        <fullName evidence="1">Glycosyltransferase 2-like domain-containing protein</fullName>
    </recommendedName>
</protein>
<dbReference type="InterPro" id="IPR029044">
    <property type="entry name" value="Nucleotide-diphossugar_trans"/>
</dbReference>
<dbReference type="GO" id="GO:0016758">
    <property type="term" value="F:hexosyltransferase activity"/>
    <property type="evidence" value="ECO:0007669"/>
    <property type="project" value="UniProtKB-ARBA"/>
</dbReference>
<evidence type="ECO:0000313" key="3">
    <source>
        <dbReference type="Proteomes" id="UP000276588"/>
    </source>
</evidence>
<dbReference type="Gene3D" id="3.90.550.10">
    <property type="entry name" value="Spore Coat Polysaccharide Biosynthesis Protein SpsA, Chain A"/>
    <property type="match status" value="1"/>
</dbReference>
<reference evidence="2 3" key="1">
    <citation type="submission" date="2018-06" db="EMBL/GenBank/DDBJ databases">
        <title>Halonotius sp. F13-13 a new haloarchaeeon isolated from a solar saltern from Isla Cristina, Huelva, Spain.</title>
        <authorList>
            <person name="Duran-Viseras A."/>
            <person name="Sanchez-Porro C."/>
            <person name="Ventosa A."/>
        </authorList>
    </citation>
    <scope>NUCLEOTIDE SEQUENCE [LARGE SCALE GENOMIC DNA]</scope>
    <source>
        <strain evidence="2 3">F13-13</strain>
    </source>
</reference>
<accession>A0A3A6PS99</accession>
<gene>
    <name evidence="2" type="ORF">DM826_07135</name>
</gene>
<dbReference type="PANTHER" id="PTHR22916:SF3">
    <property type="entry name" value="UDP-GLCNAC:BETAGAL BETA-1,3-N-ACETYLGLUCOSAMINYLTRANSFERASE-LIKE PROTEIN 1"/>
    <property type="match status" value="1"/>
</dbReference>
<sequence length="332" mass="38207">MDVSVALCTFNGAQYLSPQLETILSQTRRPDEIVVCDDGSTDTTLEILDTYADRYPNLFEIIHNERNLGVTKNFQQAINHCTGDVIAIADQDDLWCEAKLSRQAEMIESTDVGFVTHDSHLFDNEANTIADAEKGTRLWETRYRPHEGEACRDQQAAFSETVRRNFIQGASIMFRADLREHLLPIPDCWQYDYFLAVVALATTNVYDFPQPMAYYRQHDDQHLGGVVSSPLAKVRREWNRGFDEYSRRCHAWEQLQARLAAIPPEEMYLQKESVMTTVDTYCEYICQRAAIHNPSLSRRGRFAAWLSNNRRYRHHVFGHPVYSITDLSGLLG</sequence>
<organism evidence="2 3">
    <name type="scientific">Halonotius aquaticus</name>
    <dbReference type="NCBI Taxonomy" id="2216978"/>
    <lineage>
        <taxon>Archaea</taxon>
        <taxon>Methanobacteriati</taxon>
        <taxon>Methanobacteriota</taxon>
        <taxon>Stenosarchaea group</taxon>
        <taxon>Halobacteria</taxon>
        <taxon>Halobacteriales</taxon>
        <taxon>Haloferacaceae</taxon>
        <taxon>Halonotius</taxon>
    </lineage>
</organism>
<dbReference type="RefSeq" id="WP_120102710.1">
    <property type="nucleotide sequence ID" value="NZ_QKNY01000009.1"/>
</dbReference>
<dbReference type="Pfam" id="PF00535">
    <property type="entry name" value="Glycos_transf_2"/>
    <property type="match status" value="1"/>
</dbReference>
<proteinExistence type="predicted"/>
<dbReference type="InterPro" id="IPR001173">
    <property type="entry name" value="Glyco_trans_2-like"/>
</dbReference>
<feature type="domain" description="Glycosyltransferase 2-like" evidence="1">
    <location>
        <begin position="4"/>
        <end position="139"/>
    </location>
</feature>
<keyword evidence="3" id="KW-1185">Reference proteome</keyword>
<dbReference type="AlphaFoldDB" id="A0A3A6PS99"/>
<name>A0A3A6PS99_9EURY</name>
<dbReference type="OrthoDB" id="46222at2157"/>